<proteinExistence type="predicted"/>
<name>A0A6L8Q5C9_9ACTN</name>
<accession>A0A6L8Q5C9</accession>
<gene>
    <name evidence="2" type="ORF">FM068_04270</name>
</gene>
<dbReference type="Proteomes" id="UP000472380">
    <property type="component" value="Unassembled WGS sequence"/>
</dbReference>
<keyword evidence="1" id="KW-1133">Transmembrane helix</keyword>
<evidence type="ECO:0000313" key="3">
    <source>
        <dbReference type="Proteomes" id="UP000472380"/>
    </source>
</evidence>
<dbReference type="EMBL" id="VJNE01000006">
    <property type="protein sequence ID" value="MZG27804.1"/>
    <property type="molecule type" value="Genomic_DNA"/>
</dbReference>
<dbReference type="AlphaFoldDB" id="A0A6L8Q5C9"/>
<keyword evidence="1" id="KW-0472">Membrane</keyword>
<reference evidence="2 3" key="1">
    <citation type="submission" date="2019-07" db="EMBL/GenBank/DDBJ databases">
        <title>Draft genome sequence of Adlercreutzia equolifaciens IPLA 37004, a human intestinal strain that does not produces equol from daidzein.</title>
        <authorList>
            <person name="Vazquez L."/>
            <person name="Florez A.B."/>
            <person name="Mayo B."/>
        </authorList>
    </citation>
    <scope>NUCLEOTIDE SEQUENCE [LARGE SCALE GENOMIC DNA]</scope>
    <source>
        <strain evidence="2 3">IPLA 37004</strain>
    </source>
</reference>
<sequence length="366" mass="39818">MAAKSHRALKITSIVIGAIVAVALIAVVALNIYMRVAFAPFFDRAESPFDIPGINTGFVPQDLDHVEADDSWLFSGYMADHSPSPIYRRAADGTITKFYVTLPDGSAYDGHGSAITTNEQYAYLACEEGYLVIPMDSLLFAEDGACVQAAEKVGVDFSPAFMNIEQGQLLLGNFYYPNDYETPENHHITTPDGTENPAVMYAFAADPTRPGRFATVPDNVFSIPGMVQGTCTTDDGRIVLSVSYGIAPSHLLAYNVNLAAPDGTFTTNAGDEVELFCLDSRNLTDDLVGSPMQEGIESHDGRIYTTDESASNKYIFGKLCGAGRVYAVQLQKRYPMVTRRFWKATETVVERPCSAMTASKVSRGSR</sequence>
<dbReference type="RefSeq" id="WP_161127616.1">
    <property type="nucleotide sequence ID" value="NZ_VJNE01000006.1"/>
</dbReference>
<evidence type="ECO:0000256" key="1">
    <source>
        <dbReference type="SAM" id="Phobius"/>
    </source>
</evidence>
<feature type="transmembrane region" description="Helical" evidence="1">
    <location>
        <begin position="12"/>
        <end position="34"/>
    </location>
</feature>
<organism evidence="2 3">
    <name type="scientific">Adlercreutzia equolifaciens</name>
    <dbReference type="NCBI Taxonomy" id="446660"/>
    <lineage>
        <taxon>Bacteria</taxon>
        <taxon>Bacillati</taxon>
        <taxon>Actinomycetota</taxon>
        <taxon>Coriobacteriia</taxon>
        <taxon>Eggerthellales</taxon>
        <taxon>Eggerthellaceae</taxon>
        <taxon>Adlercreutzia</taxon>
    </lineage>
</organism>
<comment type="caution">
    <text evidence="2">The sequence shown here is derived from an EMBL/GenBank/DDBJ whole genome shotgun (WGS) entry which is preliminary data.</text>
</comment>
<evidence type="ECO:0000313" key="2">
    <source>
        <dbReference type="EMBL" id="MZG27804.1"/>
    </source>
</evidence>
<keyword evidence="1" id="KW-0812">Transmembrane</keyword>
<protein>
    <submittedName>
        <fullName evidence="2">Uncharacterized protein</fullName>
    </submittedName>
</protein>